<dbReference type="RefSeq" id="WP_142707613.1">
    <property type="nucleotide sequence ID" value="NZ_VIRS01000021.1"/>
</dbReference>
<organism evidence="1 2">
    <name type="scientific">Cryptosporangium phraense</name>
    <dbReference type="NCBI Taxonomy" id="2593070"/>
    <lineage>
        <taxon>Bacteria</taxon>
        <taxon>Bacillati</taxon>
        <taxon>Actinomycetota</taxon>
        <taxon>Actinomycetes</taxon>
        <taxon>Cryptosporangiales</taxon>
        <taxon>Cryptosporangiaceae</taxon>
        <taxon>Cryptosporangium</taxon>
    </lineage>
</organism>
<dbReference type="Gene3D" id="2.60.120.620">
    <property type="entry name" value="q2cbj1_9rhob like domain"/>
    <property type="match status" value="1"/>
</dbReference>
<reference evidence="1 2" key="1">
    <citation type="submission" date="2019-07" db="EMBL/GenBank/DDBJ databases">
        <title>Cryptosporangium phraense sp. nov., isolated from plant litter.</title>
        <authorList>
            <person name="Suriyachadkun C."/>
        </authorList>
    </citation>
    <scope>NUCLEOTIDE SEQUENCE [LARGE SCALE GENOMIC DNA]</scope>
    <source>
        <strain evidence="1 2">A-T 5661</strain>
    </source>
</reference>
<evidence type="ECO:0000313" key="2">
    <source>
        <dbReference type="Proteomes" id="UP000317982"/>
    </source>
</evidence>
<dbReference type="AlphaFoldDB" id="A0A545AKU3"/>
<evidence type="ECO:0000313" key="1">
    <source>
        <dbReference type="EMBL" id="TQS41901.1"/>
    </source>
</evidence>
<sequence>MDEIARFERDGYLVVRSAFPADTAEACRNALWNALGGHGVTRDPATWTRPVVSVPCPDGEPFAAAGSSPALAEAYDALIGAGRWTPRGGVGGMVPVRFPSGFAVDGTDPSPVGRSIAAALATES</sequence>
<keyword evidence="2" id="KW-1185">Reference proteome</keyword>
<protein>
    <submittedName>
        <fullName evidence="1">Uncharacterized protein</fullName>
    </submittedName>
</protein>
<accession>A0A545AKU3</accession>
<name>A0A545AKU3_9ACTN</name>
<dbReference type="Proteomes" id="UP000317982">
    <property type="component" value="Unassembled WGS sequence"/>
</dbReference>
<proteinExistence type="predicted"/>
<dbReference type="EMBL" id="VIRS01000021">
    <property type="protein sequence ID" value="TQS41901.1"/>
    <property type="molecule type" value="Genomic_DNA"/>
</dbReference>
<dbReference type="OrthoDB" id="9798771at2"/>
<dbReference type="SUPFAM" id="SSF51197">
    <property type="entry name" value="Clavaminate synthase-like"/>
    <property type="match status" value="1"/>
</dbReference>
<dbReference type="InParanoid" id="A0A545AKU3"/>
<comment type="caution">
    <text evidence="1">The sequence shown here is derived from an EMBL/GenBank/DDBJ whole genome shotgun (WGS) entry which is preliminary data.</text>
</comment>
<gene>
    <name evidence="1" type="ORF">FL583_26835</name>
</gene>